<keyword evidence="3" id="KW-0934">Plastid</keyword>
<evidence type="ECO:0000256" key="1">
    <source>
        <dbReference type="ARBA" id="ARBA00022679"/>
    </source>
</evidence>
<dbReference type="Gene3D" id="3.30.420.40">
    <property type="match status" value="1"/>
</dbReference>
<accession>B1X5R4</accession>
<evidence type="ECO:0000256" key="2">
    <source>
        <dbReference type="ARBA" id="ARBA00022777"/>
    </source>
</evidence>
<protein>
    <submittedName>
        <fullName evidence="3">Putative glucokinase</fullName>
    </submittedName>
</protein>
<dbReference type="RefSeq" id="YP_002049493.1">
    <property type="nucleotide sequence ID" value="NC_011087.1"/>
</dbReference>
<gene>
    <name evidence="3" type="primary">glk</name>
    <name evidence="3" type="ordered locus">PCC_0873</name>
</gene>
<dbReference type="GO" id="GO:0005536">
    <property type="term" value="F:D-glucose binding"/>
    <property type="evidence" value="ECO:0007669"/>
    <property type="project" value="InterPro"/>
</dbReference>
<dbReference type="InterPro" id="IPR003836">
    <property type="entry name" value="Glucokinase"/>
</dbReference>
<dbReference type="Pfam" id="PF02685">
    <property type="entry name" value="Glucokinase"/>
    <property type="match status" value="1"/>
</dbReference>
<dbReference type="SUPFAM" id="SSF53067">
    <property type="entry name" value="Actin-like ATPase domain"/>
    <property type="match status" value="1"/>
</dbReference>
<dbReference type="PANTHER" id="PTHR47363">
    <property type="entry name" value="GLUCOKINASE"/>
    <property type="match status" value="1"/>
</dbReference>
<geneLocation type="organellar chromatophore" evidence="3"/>
<evidence type="ECO:0000313" key="3">
    <source>
        <dbReference type="EMBL" id="ACB43283.1"/>
    </source>
</evidence>
<name>B1X5R4_PAUCH</name>
<dbReference type="GeneID" id="6482062"/>
<proteinExistence type="predicted"/>
<organism evidence="3">
    <name type="scientific">Paulinella chromatophora</name>
    <dbReference type="NCBI Taxonomy" id="39717"/>
    <lineage>
        <taxon>Eukaryota</taxon>
        <taxon>Sar</taxon>
        <taxon>Rhizaria</taxon>
        <taxon>Cercozoa</taxon>
        <taxon>Imbricatea</taxon>
        <taxon>Silicofilosea</taxon>
        <taxon>Euglyphida</taxon>
        <taxon>Paulinellidae</taxon>
        <taxon>Paulinella</taxon>
    </lineage>
</organism>
<dbReference type="AlphaFoldDB" id="B1X5R4"/>
<keyword evidence="1" id="KW-0808">Transferase</keyword>
<reference evidence="3" key="1">
    <citation type="submission" date="2007-08" db="EMBL/GenBank/DDBJ databases">
        <authorList>
            <person name="Gloeckner G."/>
            <person name="Nowack E."/>
            <person name="Melkonian M."/>
        </authorList>
    </citation>
    <scope>NUCLEOTIDE SEQUENCE</scope>
</reference>
<reference evidence="3" key="2">
    <citation type="journal article" date="2008" name="Curr. Biol.">
        <title>Chromatophore genome sequence of Paulinella sheds light on acquisition of photosynthesis by eukaryotes.</title>
        <authorList>
            <person name="Nowack E.C.M."/>
            <person name="Melkonian M."/>
            <person name="Gloeckner G."/>
        </authorList>
    </citation>
    <scope>NUCLEOTIDE SEQUENCE [LARGE SCALE GENOMIC DNA]</scope>
</reference>
<dbReference type="InterPro" id="IPR043129">
    <property type="entry name" value="ATPase_NBD"/>
</dbReference>
<dbReference type="GO" id="GO:0006096">
    <property type="term" value="P:glycolytic process"/>
    <property type="evidence" value="ECO:0007669"/>
    <property type="project" value="InterPro"/>
</dbReference>
<dbReference type="Gene3D" id="3.40.367.20">
    <property type="match status" value="1"/>
</dbReference>
<dbReference type="GO" id="GO:0005524">
    <property type="term" value="F:ATP binding"/>
    <property type="evidence" value="ECO:0007669"/>
    <property type="project" value="InterPro"/>
</dbReference>
<keyword evidence="2 3" id="KW-0418">Kinase</keyword>
<dbReference type="CDD" id="cd24008">
    <property type="entry name" value="ASKHA_NBD_GLK"/>
    <property type="match status" value="1"/>
</dbReference>
<dbReference type="EMBL" id="CP000815">
    <property type="protein sequence ID" value="ACB43283.1"/>
    <property type="molecule type" value="Genomic_DNA"/>
</dbReference>
<dbReference type="NCBIfam" id="TIGR00749">
    <property type="entry name" value="glk"/>
    <property type="match status" value="1"/>
</dbReference>
<sequence>MVMLLAGDVGGTKSLLGLYLMEKGKIRQAAFKRYTSCAWDGLGSMLKDFLVNHCKALEIPQYGCIALAGPVNDGTVYITNLNWRVETNELNAIAKLKQLKLVNDFGILPKCLPLLNDKQQITLHQGEIDRDPQGLMAVVGAGTGLGLARGVRTNSGMILLSSEGGHCEFAPRNQLEWELAKWLKTEHMVNRLSVERVASGTGLGYLTYWLLHQAGNMKHPLQELAEKWRQQQRHPKPDANYPDLPALVSQAATNGDPLAQQALEIWLGIYGAAAGDIALEELPTGGFWVAGGTAAKHLIGLQSDTFVEAFLNKGRLRQALKKITVLALLEPEAGLMSAAFEAARMATTSGC</sequence>
<dbReference type="GO" id="GO:0004340">
    <property type="term" value="F:glucokinase activity"/>
    <property type="evidence" value="ECO:0007669"/>
    <property type="project" value="InterPro"/>
</dbReference>
<dbReference type="PANTHER" id="PTHR47363:SF1">
    <property type="entry name" value="GLUCOKINASE"/>
    <property type="match status" value="1"/>
</dbReference>